<dbReference type="PANTHER" id="PTHR43135">
    <property type="entry name" value="ALPHA-D-RIBOSE 1-METHYLPHOSPHONATE 5-TRIPHOSPHATE DIPHOSPHATASE"/>
    <property type="match status" value="1"/>
</dbReference>
<reference evidence="2 3" key="1">
    <citation type="journal article" date="2012" name="Stand. Genomic Sci.">
        <title>Genome sequence of the orange-pigmented seawater bacterium Owenweeksia hongkongensis type strain (UST20020801(T)).</title>
        <authorList>
            <person name="Riedel T."/>
            <person name="Held B."/>
            <person name="Nolan M."/>
            <person name="Lucas S."/>
            <person name="Lapidus A."/>
            <person name="Tice H."/>
            <person name="Del Rio T.G."/>
            <person name="Cheng J.F."/>
            <person name="Han C."/>
            <person name="Tapia R."/>
            <person name="Goodwin L.A."/>
            <person name="Pitluck S."/>
            <person name="Liolios K."/>
            <person name="Mavromatis K."/>
            <person name="Pagani I."/>
            <person name="Ivanova N."/>
            <person name="Mikhailova N."/>
            <person name="Pati A."/>
            <person name="Chen A."/>
            <person name="Palaniappan K."/>
            <person name="Rohde M."/>
            <person name="Tindall B.J."/>
            <person name="Detter J.C."/>
            <person name="Goker M."/>
            <person name="Woyke T."/>
            <person name="Bristow J."/>
            <person name="Eisen J.A."/>
            <person name="Markowitz V."/>
            <person name="Hugenholtz P."/>
            <person name="Klenk H.P."/>
            <person name="Kyrpides N.C."/>
        </authorList>
    </citation>
    <scope>NUCLEOTIDE SEQUENCE</scope>
    <source>
        <strain evidence="3">DSM 17368 / JCM 12287 / NRRL B-23963</strain>
    </source>
</reference>
<name>G8R8I0_OWEHD</name>
<sequence>MKTPFALLCSKMLLWCLALVFMLSCRTTITIDYPELIDDIREDTLLVIRNVDVFTGEGEELLRGYDVFIDGERIAKMQPSSSLETGNYKVIDGTGKTLLPGFIDTHVHVMSGGSSPWAKIGPSPVHNLHAWLFSGITTIYDLGGAAEITKPLQEGVRDNTIYGPDIYFTAAPVTVKGSHPIPALKELNPWPARSFITSNLNIIKKPEDAKKIIEGLVEQNVDYIKLICDELPPGSPFMAEELMKPLMEEAHNQGLKVLVHIGSVENALAAARAGADVLAHAVYRDKLSDADVKFLKEKGVKMIFTISGFENIDAMYTQKYKPKPFDTLTTPEPILGPVTGDNASEMKEAPVMFGLAKAIHHYIGDYEQNFDLLQKYKIPFLVGTDSPNYGAYPGSSLHQEMQTLVKYGYTEAEVLRAATSDAALMFLDKPDFGIIKEGNLANVVLLDANPLEDIENTQKINLVIKRGQVVDRTFEK</sequence>
<dbReference type="KEGG" id="oho:Oweho_0341"/>
<dbReference type="Pfam" id="PF01979">
    <property type="entry name" value="Amidohydro_1"/>
    <property type="match status" value="1"/>
</dbReference>
<dbReference type="STRING" id="926562.Oweho_0341"/>
<evidence type="ECO:0000313" key="3">
    <source>
        <dbReference type="Proteomes" id="UP000005631"/>
    </source>
</evidence>
<dbReference type="RefSeq" id="WP_014200723.1">
    <property type="nucleotide sequence ID" value="NC_016599.1"/>
</dbReference>
<dbReference type="PROSITE" id="PS51257">
    <property type="entry name" value="PROKAR_LIPOPROTEIN"/>
    <property type="match status" value="1"/>
</dbReference>
<dbReference type="InterPro" id="IPR006680">
    <property type="entry name" value="Amidohydro-rel"/>
</dbReference>
<dbReference type="Proteomes" id="UP000005631">
    <property type="component" value="Chromosome"/>
</dbReference>
<dbReference type="GO" id="GO:0016810">
    <property type="term" value="F:hydrolase activity, acting on carbon-nitrogen (but not peptide) bonds"/>
    <property type="evidence" value="ECO:0007669"/>
    <property type="project" value="InterPro"/>
</dbReference>
<gene>
    <name evidence="2" type="ordered locus">Oweho_0341</name>
</gene>
<evidence type="ECO:0000313" key="2">
    <source>
        <dbReference type="EMBL" id="AEV31362.1"/>
    </source>
</evidence>
<feature type="domain" description="Amidohydrolase-related" evidence="1">
    <location>
        <begin position="97"/>
        <end position="470"/>
    </location>
</feature>
<organism evidence="2 3">
    <name type="scientific">Owenweeksia hongkongensis (strain DSM 17368 / CIP 108786 / JCM 12287 / NRRL B-23963 / UST20020801)</name>
    <dbReference type="NCBI Taxonomy" id="926562"/>
    <lineage>
        <taxon>Bacteria</taxon>
        <taxon>Pseudomonadati</taxon>
        <taxon>Bacteroidota</taxon>
        <taxon>Flavobacteriia</taxon>
        <taxon>Flavobacteriales</taxon>
        <taxon>Owenweeksiaceae</taxon>
        <taxon>Owenweeksia</taxon>
    </lineage>
</organism>
<evidence type="ECO:0000259" key="1">
    <source>
        <dbReference type="Pfam" id="PF01979"/>
    </source>
</evidence>
<dbReference type="PANTHER" id="PTHR43135:SF3">
    <property type="entry name" value="ALPHA-D-RIBOSE 1-METHYLPHOSPHONATE 5-TRIPHOSPHATE DIPHOSPHATASE"/>
    <property type="match status" value="1"/>
</dbReference>
<dbReference type="Gene3D" id="3.20.20.140">
    <property type="entry name" value="Metal-dependent hydrolases"/>
    <property type="match status" value="1"/>
</dbReference>
<keyword evidence="3" id="KW-1185">Reference proteome</keyword>
<dbReference type="SUPFAM" id="SSF51338">
    <property type="entry name" value="Composite domain of metallo-dependent hydrolases"/>
    <property type="match status" value="1"/>
</dbReference>
<dbReference type="OrthoDB" id="9797498at2"/>
<dbReference type="Gene3D" id="2.30.40.10">
    <property type="entry name" value="Urease, subunit C, domain 1"/>
    <property type="match status" value="1"/>
</dbReference>
<dbReference type="SUPFAM" id="SSF51556">
    <property type="entry name" value="Metallo-dependent hydrolases"/>
    <property type="match status" value="1"/>
</dbReference>
<protein>
    <submittedName>
        <fullName evidence="2">Amidohydrolase, imidazolonepropionase</fullName>
    </submittedName>
</protein>
<keyword evidence="2" id="KW-0378">Hydrolase</keyword>
<dbReference type="AlphaFoldDB" id="G8R8I0"/>
<dbReference type="eggNOG" id="COG1228">
    <property type="taxonomic scope" value="Bacteria"/>
</dbReference>
<dbReference type="InterPro" id="IPR011059">
    <property type="entry name" value="Metal-dep_hydrolase_composite"/>
</dbReference>
<dbReference type="HOGENOM" id="CLU_023620_4_1_10"/>
<dbReference type="InterPro" id="IPR051781">
    <property type="entry name" value="Metallo-dep_Hydrolase"/>
</dbReference>
<accession>G8R8I0</accession>
<dbReference type="InterPro" id="IPR032466">
    <property type="entry name" value="Metal_Hydrolase"/>
</dbReference>
<proteinExistence type="predicted"/>
<dbReference type="EMBL" id="CP003156">
    <property type="protein sequence ID" value="AEV31362.1"/>
    <property type="molecule type" value="Genomic_DNA"/>
</dbReference>